<dbReference type="OrthoDB" id="1163819at2"/>
<feature type="compositionally biased region" description="Polar residues" evidence="1">
    <location>
        <begin position="1"/>
        <end position="10"/>
    </location>
</feature>
<sequence length="64" mass="7206">MLKNIQNLGKSLSKKEQKQVSGGWGTVYCNSNRDCWDAYPFLGPGDVSCRDSVYGWGQRVCIFN</sequence>
<dbReference type="EMBL" id="SLXM01000005">
    <property type="protein sequence ID" value="TCP24665.1"/>
    <property type="molecule type" value="Genomic_DNA"/>
</dbReference>
<reference evidence="2 3" key="1">
    <citation type="submission" date="2019-03" db="EMBL/GenBank/DDBJ databases">
        <title>Genomic Encyclopedia of Type Strains, Phase IV (KMG-IV): sequencing the most valuable type-strain genomes for metagenomic binning, comparative biology and taxonomic classification.</title>
        <authorList>
            <person name="Goeker M."/>
        </authorList>
    </citation>
    <scope>NUCLEOTIDE SEQUENCE [LARGE SCALE GENOMIC DNA]</scope>
    <source>
        <strain evidence="2 3">DSM 14836</strain>
    </source>
</reference>
<dbReference type="AlphaFoldDB" id="A0A4R2NTF3"/>
<evidence type="ECO:0000256" key="1">
    <source>
        <dbReference type="SAM" id="MobiDB-lite"/>
    </source>
</evidence>
<dbReference type="RefSeq" id="WP_132794723.1">
    <property type="nucleotide sequence ID" value="NZ_SLXM01000005.1"/>
</dbReference>
<name>A0A4R2NTF3_9FLAO</name>
<organism evidence="2 3">
    <name type="scientific">Tenacibaculum skagerrakense</name>
    <dbReference type="NCBI Taxonomy" id="186571"/>
    <lineage>
        <taxon>Bacteria</taxon>
        <taxon>Pseudomonadati</taxon>
        <taxon>Bacteroidota</taxon>
        <taxon>Flavobacteriia</taxon>
        <taxon>Flavobacteriales</taxon>
        <taxon>Flavobacteriaceae</taxon>
        <taxon>Tenacibaculum</taxon>
    </lineage>
</organism>
<gene>
    <name evidence="2" type="ORF">EV195_10596</name>
</gene>
<feature type="region of interest" description="Disordered" evidence="1">
    <location>
        <begin position="1"/>
        <end position="21"/>
    </location>
</feature>
<accession>A0A4R2NTF3</accession>
<keyword evidence="3" id="KW-1185">Reference proteome</keyword>
<comment type="caution">
    <text evidence="2">The sequence shown here is derived from an EMBL/GenBank/DDBJ whole genome shotgun (WGS) entry which is preliminary data.</text>
</comment>
<proteinExistence type="predicted"/>
<evidence type="ECO:0000313" key="2">
    <source>
        <dbReference type="EMBL" id="TCP24665.1"/>
    </source>
</evidence>
<protein>
    <submittedName>
        <fullName evidence="2">Uncharacterized protein</fullName>
    </submittedName>
</protein>
<dbReference type="Proteomes" id="UP000294564">
    <property type="component" value="Unassembled WGS sequence"/>
</dbReference>
<evidence type="ECO:0000313" key="3">
    <source>
        <dbReference type="Proteomes" id="UP000294564"/>
    </source>
</evidence>